<evidence type="ECO:0000313" key="2">
    <source>
        <dbReference type="Proteomes" id="UP000284548"/>
    </source>
</evidence>
<organism evidence="1 2">
    <name type="scientific">Segatella copri</name>
    <dbReference type="NCBI Taxonomy" id="165179"/>
    <lineage>
        <taxon>Bacteria</taxon>
        <taxon>Pseudomonadati</taxon>
        <taxon>Bacteroidota</taxon>
        <taxon>Bacteroidia</taxon>
        <taxon>Bacteroidales</taxon>
        <taxon>Prevotellaceae</taxon>
        <taxon>Segatella</taxon>
    </lineage>
</organism>
<sequence>MGDVGNNGAYARLRAQATSMRRKAESVGNKLQAIAEGIAKKYGARVTPINYKSVDSIVRKAKGEANGIKDII</sequence>
<name>A0A3R6HU62_9BACT</name>
<evidence type="ECO:0000313" key="1">
    <source>
        <dbReference type="EMBL" id="RHH85379.1"/>
    </source>
</evidence>
<dbReference type="EMBL" id="QRKB01000001">
    <property type="protein sequence ID" value="RHH85379.1"/>
    <property type="molecule type" value="Genomic_DNA"/>
</dbReference>
<proteinExistence type="predicted"/>
<protein>
    <recommendedName>
        <fullName evidence="3">DNA-binding protein</fullName>
    </recommendedName>
</protein>
<accession>A0A3R6HU62</accession>
<evidence type="ECO:0008006" key="3">
    <source>
        <dbReference type="Google" id="ProtNLM"/>
    </source>
</evidence>
<dbReference type="AlphaFoldDB" id="A0A3R6HU62"/>
<comment type="caution">
    <text evidence="1">The sequence shown here is derived from an EMBL/GenBank/DDBJ whole genome shotgun (WGS) entry which is preliminary data.</text>
</comment>
<gene>
    <name evidence="1" type="ORF">DW192_01205</name>
</gene>
<reference evidence="1 2" key="1">
    <citation type="submission" date="2018-08" db="EMBL/GenBank/DDBJ databases">
        <title>A genome reference for cultivated species of the human gut microbiota.</title>
        <authorList>
            <person name="Zou Y."/>
            <person name="Xue W."/>
            <person name="Luo G."/>
        </authorList>
    </citation>
    <scope>NUCLEOTIDE SEQUENCE [LARGE SCALE GENOMIC DNA]</scope>
    <source>
        <strain evidence="1 2">AM16-54</strain>
    </source>
</reference>
<dbReference type="RefSeq" id="WP_118253268.1">
    <property type="nucleotide sequence ID" value="NZ_QRKB01000001.1"/>
</dbReference>
<dbReference type="Proteomes" id="UP000284548">
    <property type="component" value="Unassembled WGS sequence"/>
</dbReference>